<dbReference type="InterPro" id="IPR042098">
    <property type="entry name" value="TauD-like_sf"/>
</dbReference>
<reference evidence="7 8" key="1">
    <citation type="submission" date="2017-08" db="EMBL/GenBank/DDBJ databases">
        <title>Complete Genome Sequence of Streptomyces formicae KY5, the formicamycin producer.</title>
        <authorList>
            <person name="Holmes N.A."/>
            <person name="Devine R."/>
            <person name="Qin Z."/>
            <person name="Seipke R.F."/>
            <person name="Wilkinson B."/>
            <person name="Hutchings M.I."/>
        </authorList>
    </citation>
    <scope>NUCLEOTIDE SEQUENCE [LARGE SCALE GENOMIC DNA]</scope>
    <source>
        <strain evidence="7 8">KY5</strain>
    </source>
</reference>
<evidence type="ECO:0000313" key="8">
    <source>
        <dbReference type="Proteomes" id="UP000221011"/>
    </source>
</evidence>
<evidence type="ECO:0000256" key="4">
    <source>
        <dbReference type="ARBA" id="ARBA00023004"/>
    </source>
</evidence>
<gene>
    <name evidence="7" type="ORF">KY5_0486c</name>
</gene>
<dbReference type="InterPro" id="IPR003819">
    <property type="entry name" value="TauD/TfdA-like"/>
</dbReference>
<dbReference type="PIRSF" id="PIRSF019543">
    <property type="entry name" value="Clavaminate_syn"/>
    <property type="match status" value="1"/>
</dbReference>
<evidence type="ECO:0000259" key="6">
    <source>
        <dbReference type="Pfam" id="PF02668"/>
    </source>
</evidence>
<keyword evidence="3" id="KW-0560">Oxidoreductase</keyword>
<sequence length="339" mass="38753">MAEENILHYELSPDEARQLREESARLAVTLPDATDPAGFDRNPFADAGLPDGLRKALERFRRTEDHVGFLVHGFPVDDEAVGATPEHWERTDPSGSTREPDHFLAMCATALGDPYNWLTLQLGRMVQDVLPIRGDEERPTGHGSEALLELHTEDCFHPDRCDYLLLLGMRNDEQVPTALSSVRDVKLSEEDLDALMRPDFYNLPDDEHIRQLRTRFPDHPALARAEEMERDPEAVPVLFGDRERPYVRVDQTFTRCVADRPGAQRAFDNLIAELERVQQAVVIEQGTLLIVDNYLAVHGRKPFRPKYDGRDRWLKRMIVSRDLRKASASILPDSRRVLF</sequence>
<dbReference type="GO" id="GO:0016491">
    <property type="term" value="F:oxidoreductase activity"/>
    <property type="evidence" value="ECO:0007669"/>
    <property type="project" value="UniProtKB-KW"/>
</dbReference>
<keyword evidence="8" id="KW-1185">Reference proteome</keyword>
<dbReference type="NCBIfam" id="NF041363">
    <property type="entry name" value="GntD_guanitoxin"/>
    <property type="match status" value="1"/>
</dbReference>
<dbReference type="EMBL" id="CP022685">
    <property type="protein sequence ID" value="ATL25504.1"/>
    <property type="molecule type" value="Genomic_DNA"/>
</dbReference>
<keyword evidence="4 5" id="KW-0408">Iron</keyword>
<evidence type="ECO:0000256" key="1">
    <source>
        <dbReference type="ARBA" id="ARBA00008425"/>
    </source>
</evidence>
<name>A0A291Q1Y9_9ACTN</name>
<evidence type="ECO:0000256" key="5">
    <source>
        <dbReference type="PIRSR" id="PIRSR019543-2"/>
    </source>
</evidence>
<proteinExistence type="inferred from homology"/>
<keyword evidence="2 5" id="KW-0479">Metal-binding</keyword>
<organism evidence="7 8">
    <name type="scientific">Streptomyces formicae</name>
    <dbReference type="NCBI Taxonomy" id="1616117"/>
    <lineage>
        <taxon>Bacteria</taxon>
        <taxon>Bacillati</taxon>
        <taxon>Actinomycetota</taxon>
        <taxon>Actinomycetes</taxon>
        <taxon>Kitasatosporales</taxon>
        <taxon>Streptomycetaceae</taxon>
        <taxon>Streptomyces</taxon>
    </lineage>
</organism>
<dbReference type="InterPro" id="IPR053447">
    <property type="entry name" value="Alpha-KG_dependent_hydroxylase"/>
</dbReference>
<dbReference type="KEGG" id="sfk:KY5_0486c"/>
<accession>A0A291Q1Y9</accession>
<feature type="binding site" evidence="5">
    <location>
        <position position="153"/>
    </location>
    <ligand>
        <name>Fe cation</name>
        <dbReference type="ChEBI" id="CHEBI:24875"/>
    </ligand>
</feature>
<dbReference type="RefSeq" id="WP_098240612.1">
    <property type="nucleotide sequence ID" value="NZ_CP022685.1"/>
</dbReference>
<dbReference type="InterPro" id="IPR014503">
    <property type="entry name" value="Clavaminate_syn-like"/>
</dbReference>
<dbReference type="GO" id="GO:0005506">
    <property type="term" value="F:iron ion binding"/>
    <property type="evidence" value="ECO:0007669"/>
    <property type="project" value="InterPro"/>
</dbReference>
<protein>
    <submittedName>
        <fullName evidence="7">Oxygenase (Secreted protein)</fullName>
    </submittedName>
</protein>
<feature type="binding site" evidence="5">
    <location>
        <position position="151"/>
    </location>
    <ligand>
        <name>Fe cation</name>
        <dbReference type="ChEBI" id="CHEBI:24875"/>
    </ligand>
</feature>
<dbReference type="AlphaFoldDB" id="A0A291Q1Y9"/>
<evidence type="ECO:0000313" key="7">
    <source>
        <dbReference type="EMBL" id="ATL25504.1"/>
    </source>
</evidence>
<evidence type="ECO:0000256" key="2">
    <source>
        <dbReference type="ARBA" id="ARBA00022723"/>
    </source>
</evidence>
<dbReference type="Pfam" id="PF02668">
    <property type="entry name" value="TauD"/>
    <property type="match status" value="1"/>
</dbReference>
<evidence type="ECO:0000256" key="3">
    <source>
        <dbReference type="ARBA" id="ARBA00023002"/>
    </source>
</evidence>
<comment type="similarity">
    <text evidence="1">Belongs to the clavaminate synthase family.</text>
</comment>
<dbReference type="Proteomes" id="UP000221011">
    <property type="component" value="Chromosome"/>
</dbReference>
<dbReference type="Gene3D" id="3.60.130.10">
    <property type="entry name" value="Clavaminate synthase-like"/>
    <property type="match status" value="1"/>
</dbReference>
<feature type="domain" description="TauD/TfdA-like" evidence="6">
    <location>
        <begin position="144"/>
        <end position="317"/>
    </location>
</feature>
<dbReference type="SUPFAM" id="SSF51197">
    <property type="entry name" value="Clavaminate synthase-like"/>
    <property type="match status" value="1"/>
</dbReference>